<sequence>MMVLWVLAYQLLDALEFLHENEYVHGNVTAESIFVNPEDPCQVTLAGYGFTFRYSPGGRHVAYSEGSRSPHEGDLEFISMDLHKGCGPSRRSDLQTLGYCLLKWLYGTLPWTSCLPNTEDIMKLKQNPSETLQEYLKVVMALKYEEKPPYTALRNSLEALLQDLRVSAYDPLDLQMAP</sequence>
<dbReference type="PROSITE" id="PS50011">
    <property type="entry name" value="PROTEIN_KINASE_DOM"/>
    <property type="match status" value="1"/>
</dbReference>
<dbReference type="PANTHER" id="PTHR11909">
    <property type="entry name" value="CASEIN KINASE-RELATED"/>
    <property type="match status" value="1"/>
</dbReference>
<keyword evidence="3" id="KW-1185">Reference proteome</keyword>
<dbReference type="GO" id="GO:0005524">
    <property type="term" value="F:ATP binding"/>
    <property type="evidence" value="ECO:0007669"/>
    <property type="project" value="InterPro"/>
</dbReference>
<evidence type="ECO:0000313" key="2">
    <source>
        <dbReference type="EMBL" id="KAB1274664.1"/>
    </source>
</evidence>
<name>A0A5N4DUM1_CAMDR</name>
<dbReference type="InterPro" id="IPR000719">
    <property type="entry name" value="Prot_kinase_dom"/>
</dbReference>
<evidence type="ECO:0000313" key="3">
    <source>
        <dbReference type="Proteomes" id="UP000299084"/>
    </source>
</evidence>
<protein>
    <submittedName>
        <fullName evidence="2">Inactive serine/threonine-protein kinase VRK3</fullName>
    </submittedName>
</protein>
<proteinExistence type="predicted"/>
<dbReference type="Proteomes" id="UP000299084">
    <property type="component" value="Unassembled WGS sequence"/>
</dbReference>
<gene>
    <name evidence="2" type="ORF">Cadr_000012059</name>
</gene>
<comment type="caution">
    <text evidence="2">The sequence shown here is derived from an EMBL/GenBank/DDBJ whole genome shotgun (WGS) entry which is preliminary data.</text>
</comment>
<dbReference type="GO" id="GO:0004672">
    <property type="term" value="F:protein kinase activity"/>
    <property type="evidence" value="ECO:0007669"/>
    <property type="project" value="InterPro"/>
</dbReference>
<dbReference type="SUPFAM" id="SSF56112">
    <property type="entry name" value="Protein kinase-like (PK-like)"/>
    <property type="match status" value="1"/>
</dbReference>
<dbReference type="EMBL" id="JWIN03000009">
    <property type="protein sequence ID" value="KAB1274664.1"/>
    <property type="molecule type" value="Genomic_DNA"/>
</dbReference>
<reference evidence="2 3" key="1">
    <citation type="journal article" date="2019" name="Mol. Ecol. Resour.">
        <title>Improving Illumina assemblies with Hi-C and long reads: an example with the North African dromedary.</title>
        <authorList>
            <person name="Elbers J.P."/>
            <person name="Rogers M.F."/>
            <person name="Perelman P.L."/>
            <person name="Proskuryakova A.A."/>
            <person name="Serdyukova N.A."/>
            <person name="Johnson W.E."/>
            <person name="Horin P."/>
            <person name="Corander J."/>
            <person name="Murphy D."/>
            <person name="Burger P.A."/>
        </authorList>
    </citation>
    <scope>NUCLEOTIDE SEQUENCE [LARGE SCALE GENOMIC DNA]</scope>
    <source>
        <strain evidence="2">Drom800</strain>
        <tissue evidence="2">Blood</tissue>
    </source>
</reference>
<organism evidence="2 3">
    <name type="scientific">Camelus dromedarius</name>
    <name type="common">Dromedary</name>
    <name type="synonym">Arabian camel</name>
    <dbReference type="NCBI Taxonomy" id="9838"/>
    <lineage>
        <taxon>Eukaryota</taxon>
        <taxon>Metazoa</taxon>
        <taxon>Chordata</taxon>
        <taxon>Craniata</taxon>
        <taxon>Vertebrata</taxon>
        <taxon>Euteleostomi</taxon>
        <taxon>Mammalia</taxon>
        <taxon>Eutheria</taxon>
        <taxon>Laurasiatheria</taxon>
        <taxon>Artiodactyla</taxon>
        <taxon>Tylopoda</taxon>
        <taxon>Camelidae</taxon>
        <taxon>Camelus</taxon>
    </lineage>
</organism>
<dbReference type="AlphaFoldDB" id="A0A5N4DUM1"/>
<dbReference type="InterPro" id="IPR011009">
    <property type="entry name" value="Kinase-like_dom_sf"/>
</dbReference>
<feature type="domain" description="Protein kinase" evidence="1">
    <location>
        <begin position="1"/>
        <end position="161"/>
    </location>
</feature>
<keyword evidence="2" id="KW-0808">Transferase</keyword>
<dbReference type="InterPro" id="IPR050235">
    <property type="entry name" value="CK1_Ser-Thr_kinase"/>
</dbReference>
<evidence type="ECO:0000259" key="1">
    <source>
        <dbReference type="PROSITE" id="PS50011"/>
    </source>
</evidence>
<dbReference type="Gene3D" id="1.10.510.10">
    <property type="entry name" value="Transferase(Phosphotransferase) domain 1"/>
    <property type="match status" value="1"/>
</dbReference>
<keyword evidence="2" id="KW-0418">Kinase</keyword>
<accession>A0A5N4DUM1</accession>